<accession>A0A2P7QM09</accession>
<sequence>MTKTLTLLAALGAAFAAPASAAPSKQPVIGEEASIPFPESGIRSWHADDDRTLWVIDRRRDWYRVELMRPCVGLPYAYSLGFLTRGTGRFDRYSAIAYQGQRCPVKSVVRSEAPPARKALRGSSAEKAEG</sequence>
<dbReference type="InterPro" id="IPR045500">
    <property type="entry name" value="DUF6491"/>
</dbReference>
<evidence type="ECO:0008006" key="4">
    <source>
        <dbReference type="Google" id="ProtNLM"/>
    </source>
</evidence>
<dbReference type="OrthoDB" id="7428974at2"/>
<gene>
    <name evidence="2" type="ORF">C7I55_16950</name>
</gene>
<comment type="caution">
    <text evidence="2">The sequence shown here is derived from an EMBL/GenBank/DDBJ whole genome shotgun (WGS) entry which is preliminary data.</text>
</comment>
<proteinExistence type="predicted"/>
<dbReference type="AlphaFoldDB" id="A0A2P7QM09"/>
<reference evidence="2 3" key="1">
    <citation type="submission" date="2018-03" db="EMBL/GenBank/DDBJ databases">
        <title>The draft genome of Sphingosinicella sp. GL-C-18.</title>
        <authorList>
            <person name="Liu L."/>
            <person name="Li L."/>
            <person name="Liang L."/>
            <person name="Zhang X."/>
            <person name="Wang T."/>
        </authorList>
    </citation>
    <scope>NUCLEOTIDE SEQUENCE [LARGE SCALE GENOMIC DNA]</scope>
    <source>
        <strain evidence="2 3">GL-C-18</strain>
    </source>
</reference>
<evidence type="ECO:0000313" key="2">
    <source>
        <dbReference type="EMBL" id="PSJ38989.1"/>
    </source>
</evidence>
<dbReference type="EMBL" id="PXYI01000005">
    <property type="protein sequence ID" value="PSJ38989.1"/>
    <property type="molecule type" value="Genomic_DNA"/>
</dbReference>
<feature type="signal peptide" evidence="1">
    <location>
        <begin position="1"/>
        <end position="21"/>
    </location>
</feature>
<keyword evidence="3" id="KW-1185">Reference proteome</keyword>
<feature type="chain" id="PRO_5015195840" description="SH3 domain-containing protein" evidence="1">
    <location>
        <begin position="22"/>
        <end position="130"/>
    </location>
</feature>
<protein>
    <recommendedName>
        <fullName evidence="4">SH3 domain-containing protein</fullName>
    </recommendedName>
</protein>
<organism evidence="2 3">
    <name type="scientific">Allosphingosinicella deserti</name>
    <dbReference type="NCBI Taxonomy" id="2116704"/>
    <lineage>
        <taxon>Bacteria</taxon>
        <taxon>Pseudomonadati</taxon>
        <taxon>Pseudomonadota</taxon>
        <taxon>Alphaproteobacteria</taxon>
        <taxon>Sphingomonadales</taxon>
        <taxon>Sphingomonadaceae</taxon>
        <taxon>Allosphingosinicella</taxon>
    </lineage>
</organism>
<dbReference type="RefSeq" id="WP_106514187.1">
    <property type="nucleotide sequence ID" value="NZ_PXYI01000005.1"/>
</dbReference>
<dbReference type="Pfam" id="PF20101">
    <property type="entry name" value="DUF6491"/>
    <property type="match status" value="1"/>
</dbReference>
<evidence type="ECO:0000313" key="3">
    <source>
        <dbReference type="Proteomes" id="UP000241167"/>
    </source>
</evidence>
<keyword evidence="1" id="KW-0732">Signal</keyword>
<name>A0A2P7QM09_9SPHN</name>
<evidence type="ECO:0000256" key="1">
    <source>
        <dbReference type="SAM" id="SignalP"/>
    </source>
</evidence>
<dbReference type="Proteomes" id="UP000241167">
    <property type="component" value="Unassembled WGS sequence"/>
</dbReference>